<dbReference type="EMBL" id="AP012204">
    <property type="protein sequence ID" value="BAK36481.1"/>
    <property type="molecule type" value="Genomic_DNA"/>
</dbReference>
<dbReference type="AlphaFoldDB" id="F5XN31"/>
<dbReference type="PANTHER" id="PTHR47623:SF1">
    <property type="entry name" value="OS09G0287300 PROTEIN"/>
    <property type="match status" value="1"/>
</dbReference>
<reference evidence="1 2" key="1">
    <citation type="submission" date="2011-05" db="EMBL/GenBank/DDBJ databases">
        <title>Whole genome sequence of Microlunatus phosphovorus NM-1.</title>
        <authorList>
            <person name="Hosoyama A."/>
            <person name="Sasaki K."/>
            <person name="Harada T."/>
            <person name="Igarashi R."/>
            <person name="Kawakoshi A."/>
            <person name="Sasagawa M."/>
            <person name="Fukada J."/>
            <person name="Nakamura S."/>
            <person name="Katano Y."/>
            <person name="Hanada S."/>
            <person name="Kamagata Y."/>
            <person name="Nakamura N."/>
            <person name="Yamazaki S."/>
            <person name="Fujita N."/>
        </authorList>
    </citation>
    <scope>NUCLEOTIDE SEQUENCE [LARGE SCALE GENOMIC DNA]</scope>
    <source>
        <strain evidence="2">ATCC 700054 / DSM 10555 / JCM 9379 / NBRC 101784 / NCIMB 13414 / VKM Ac-1990 / NM-1</strain>
    </source>
</reference>
<dbReference type="SMART" id="SM00855">
    <property type="entry name" value="PGAM"/>
    <property type="match status" value="1"/>
</dbReference>
<keyword evidence="2" id="KW-1185">Reference proteome</keyword>
<dbReference type="Gene3D" id="3.40.50.1240">
    <property type="entry name" value="Phosphoglycerate mutase-like"/>
    <property type="match status" value="1"/>
</dbReference>
<dbReference type="InterPro" id="IPR029033">
    <property type="entry name" value="His_PPase_superfam"/>
</dbReference>
<accession>F5XN31</accession>
<sequence length="184" mass="19651">MTRTLLLLRHAEAETTRPGFRDRDRRLTERGREQAKAVGDAIRAEGWTVDQVLCSPAVRTRETLGGLALTGDPVVEVVDSLYNAGSDSIVELIETLPDRVHCVLVVGHAPGIPSVLWELVEQTAADPSASSVVSTRFPPATLAALTVDDWSELRGARLARALTAAGDHGTDAEVISAGHIEGLE</sequence>
<dbReference type="HOGENOM" id="CLU_084603_2_1_11"/>
<dbReference type="PANTHER" id="PTHR47623">
    <property type="entry name" value="OS09G0287300 PROTEIN"/>
    <property type="match status" value="1"/>
</dbReference>
<dbReference type="SUPFAM" id="SSF53254">
    <property type="entry name" value="Phosphoglycerate mutase-like"/>
    <property type="match status" value="1"/>
</dbReference>
<dbReference type="CDD" id="cd07067">
    <property type="entry name" value="HP_PGM_like"/>
    <property type="match status" value="1"/>
</dbReference>
<evidence type="ECO:0000313" key="2">
    <source>
        <dbReference type="Proteomes" id="UP000007947"/>
    </source>
</evidence>
<dbReference type="STRING" id="1032480.MLP_34670"/>
<gene>
    <name evidence="1" type="ordered locus">MLP_34670</name>
</gene>
<evidence type="ECO:0000313" key="1">
    <source>
        <dbReference type="EMBL" id="BAK36481.1"/>
    </source>
</evidence>
<dbReference type="InterPro" id="IPR013078">
    <property type="entry name" value="His_Pase_superF_clade-1"/>
</dbReference>
<dbReference type="KEGG" id="mph:MLP_34670"/>
<proteinExistence type="predicted"/>
<dbReference type="RefSeq" id="WP_013864337.1">
    <property type="nucleotide sequence ID" value="NC_015635.1"/>
</dbReference>
<dbReference type="Pfam" id="PF00300">
    <property type="entry name" value="His_Phos_1"/>
    <property type="match status" value="1"/>
</dbReference>
<name>F5XN31_MICPN</name>
<organism evidence="1 2">
    <name type="scientific">Microlunatus phosphovorus (strain ATCC 700054 / DSM 10555 / JCM 9379 / NBRC 101784 / NCIMB 13414 / VKM Ac-1990 / NM-1)</name>
    <dbReference type="NCBI Taxonomy" id="1032480"/>
    <lineage>
        <taxon>Bacteria</taxon>
        <taxon>Bacillati</taxon>
        <taxon>Actinomycetota</taxon>
        <taxon>Actinomycetes</taxon>
        <taxon>Propionibacteriales</taxon>
        <taxon>Propionibacteriaceae</taxon>
        <taxon>Microlunatus</taxon>
    </lineage>
</organism>
<protein>
    <recommendedName>
        <fullName evidence="3">Phosphohistidine phosphatase</fullName>
    </recommendedName>
</protein>
<dbReference type="Proteomes" id="UP000007947">
    <property type="component" value="Chromosome"/>
</dbReference>
<dbReference type="eggNOG" id="COG2062">
    <property type="taxonomic scope" value="Bacteria"/>
</dbReference>
<dbReference type="OrthoDB" id="9810154at2"/>
<evidence type="ECO:0008006" key="3">
    <source>
        <dbReference type="Google" id="ProtNLM"/>
    </source>
</evidence>